<evidence type="ECO:0000313" key="2">
    <source>
        <dbReference type="Proteomes" id="UP000070612"/>
    </source>
</evidence>
<dbReference type="PATRIC" id="fig|59750.3.peg.4781"/>
<gene>
    <name evidence="1" type="ORF">AFM11_32260</name>
</gene>
<accession>A0A132PCJ1</accession>
<evidence type="ECO:0008006" key="3">
    <source>
        <dbReference type="Google" id="ProtNLM"/>
    </source>
</evidence>
<organism evidence="1 2">
    <name type="scientific">Mycolicibacterium wolinskyi</name>
    <dbReference type="NCBI Taxonomy" id="59750"/>
    <lineage>
        <taxon>Bacteria</taxon>
        <taxon>Bacillati</taxon>
        <taxon>Actinomycetota</taxon>
        <taxon>Actinomycetes</taxon>
        <taxon>Mycobacteriales</taxon>
        <taxon>Mycobacteriaceae</taxon>
        <taxon>Mycolicibacterium</taxon>
    </lineage>
</organism>
<evidence type="ECO:0000313" key="1">
    <source>
        <dbReference type="EMBL" id="KWX20048.1"/>
    </source>
</evidence>
<sequence>MTGDTYVKDGVVYKETGPWTPSIRALLTHLETAGFGGAPRIAGQGYTYLAGSSPHPHAWPDDVVGEVGSLLRDLHDATSDFIPGACAVWKRSWLRDLGGHDIVYGHGDTAPWNIVGPPLAFIDWEFAGPVDRLWELAHTVWLNAHLVDDDVADLQDLPDATTRARHARAIVDGYGLPQDQRRDLVDRLVDVAAHSARHEVAEHAVTPSTDEAVAADGYPVLWAIAWRARSASWIARHRPQLRRAICDQTV</sequence>
<keyword evidence="2" id="KW-1185">Reference proteome</keyword>
<protein>
    <recommendedName>
        <fullName evidence="3">Trifolitoxin immunity protein</fullName>
    </recommendedName>
</protein>
<name>A0A132PCJ1_9MYCO</name>
<dbReference type="EMBL" id="LGTW01000031">
    <property type="protein sequence ID" value="KWX20048.1"/>
    <property type="molecule type" value="Genomic_DNA"/>
</dbReference>
<reference evidence="1 2" key="1">
    <citation type="submission" date="2015-07" db="EMBL/GenBank/DDBJ databases">
        <title>A draft genome sequence of Mycobacterium wolinskyi.</title>
        <authorList>
            <person name="de Man T.J."/>
            <person name="Perry K.A."/>
            <person name="Coulliette A.D."/>
            <person name="Jensen B."/>
            <person name="Toney N.C."/>
            <person name="Limbago B.M."/>
            <person name="Noble-Wang J."/>
        </authorList>
    </citation>
    <scope>NUCLEOTIDE SEQUENCE [LARGE SCALE GENOMIC DNA]</scope>
    <source>
        <strain evidence="1 2">CDC_01</strain>
    </source>
</reference>
<dbReference type="InterPro" id="IPR011009">
    <property type="entry name" value="Kinase-like_dom_sf"/>
</dbReference>
<dbReference type="Gene3D" id="3.90.1200.10">
    <property type="match status" value="1"/>
</dbReference>
<comment type="caution">
    <text evidence="1">The sequence shown here is derived from an EMBL/GenBank/DDBJ whole genome shotgun (WGS) entry which is preliminary data.</text>
</comment>
<dbReference type="AlphaFoldDB" id="A0A132PCJ1"/>
<dbReference type="SUPFAM" id="SSF56112">
    <property type="entry name" value="Protein kinase-like (PK-like)"/>
    <property type="match status" value="1"/>
</dbReference>
<dbReference type="Proteomes" id="UP000070612">
    <property type="component" value="Unassembled WGS sequence"/>
</dbReference>
<dbReference type="RefSeq" id="WP_067858001.1">
    <property type="nucleotide sequence ID" value="NZ_LGTW01000031.1"/>
</dbReference>
<proteinExistence type="predicted"/>